<sequence length="273" mass="30164">MIVRNFLPVRKRLFIGLLGISVLFAGLLLTGIWYLALNPDRTIYDQVLLIALAGMLVGGMVIAAFGIGGIVLTIIYAKDISALHGPMRVAVNLFFPLVLVMGRIFHIDIDKIKSSFVEVNNDLVKSRELKLAPAQILLLAPHCLQNSECPYKITINIDNCHRCGSCPVNDLLNLRDAYGIKVGMATGGTLARRFVQEYRPRAIVAIACERDLTSGIMDTNPLPVLGVTNERPFGPCFNTQIKIPKVEEAVRYFLYEKSSVADADQVLPDLRLQ</sequence>
<keyword evidence="1" id="KW-0472">Membrane</keyword>
<gene>
    <name evidence="2" type="ORF">Pmgp_02263</name>
</gene>
<dbReference type="InterPro" id="IPR002829">
    <property type="entry name" value="DUF116"/>
</dbReference>
<reference evidence="2 3" key="1">
    <citation type="journal article" date="2018" name="Environ. Microbiol.">
        <title>Novel energy conservation strategies and behaviour of Pelotomaculum schinkii driving syntrophic propionate catabolism.</title>
        <authorList>
            <person name="Hidalgo-Ahumada C.A.P."/>
            <person name="Nobu M.K."/>
            <person name="Narihiro T."/>
            <person name="Tamaki H."/>
            <person name="Liu W.T."/>
            <person name="Kamagata Y."/>
            <person name="Stams A.J.M."/>
            <person name="Imachi H."/>
            <person name="Sousa D.Z."/>
        </authorList>
    </citation>
    <scope>NUCLEOTIDE SEQUENCE [LARGE SCALE GENOMIC DNA]</scope>
    <source>
        <strain evidence="2 3">MGP</strain>
    </source>
</reference>
<organism evidence="2 3">
    <name type="scientific">Pelotomaculum propionicicum</name>
    <dbReference type="NCBI Taxonomy" id="258475"/>
    <lineage>
        <taxon>Bacteria</taxon>
        <taxon>Bacillati</taxon>
        <taxon>Bacillota</taxon>
        <taxon>Clostridia</taxon>
        <taxon>Eubacteriales</taxon>
        <taxon>Desulfotomaculaceae</taxon>
        <taxon>Pelotomaculum</taxon>
    </lineage>
</organism>
<dbReference type="OrthoDB" id="9787348at2"/>
<dbReference type="Pfam" id="PF01976">
    <property type="entry name" value="DUF116"/>
    <property type="match status" value="1"/>
</dbReference>
<protein>
    <recommendedName>
        <fullName evidence="4">DUF116 domain-containing protein</fullName>
    </recommendedName>
</protein>
<evidence type="ECO:0000313" key="3">
    <source>
        <dbReference type="Proteomes" id="UP000297597"/>
    </source>
</evidence>
<keyword evidence="3" id="KW-1185">Reference proteome</keyword>
<evidence type="ECO:0008006" key="4">
    <source>
        <dbReference type="Google" id="ProtNLM"/>
    </source>
</evidence>
<dbReference type="Proteomes" id="UP000297597">
    <property type="component" value="Unassembled WGS sequence"/>
</dbReference>
<feature type="transmembrane region" description="Helical" evidence="1">
    <location>
        <begin position="12"/>
        <end position="36"/>
    </location>
</feature>
<feature type="transmembrane region" description="Helical" evidence="1">
    <location>
        <begin position="89"/>
        <end position="106"/>
    </location>
</feature>
<name>A0A4Y7RNY9_9FIRM</name>
<comment type="caution">
    <text evidence="2">The sequence shown here is derived from an EMBL/GenBank/DDBJ whole genome shotgun (WGS) entry which is preliminary data.</text>
</comment>
<evidence type="ECO:0000313" key="2">
    <source>
        <dbReference type="EMBL" id="TEB10573.1"/>
    </source>
</evidence>
<dbReference type="EMBL" id="QFFZ01000024">
    <property type="protein sequence ID" value="TEB10573.1"/>
    <property type="molecule type" value="Genomic_DNA"/>
</dbReference>
<dbReference type="RefSeq" id="WP_134214114.1">
    <property type="nucleotide sequence ID" value="NZ_QFFZ01000024.1"/>
</dbReference>
<dbReference type="AlphaFoldDB" id="A0A4Y7RNY9"/>
<dbReference type="PANTHER" id="PTHR43801">
    <property type="entry name" value="NUCLEOTIDE-BINDING PROTEIN-RELATED"/>
    <property type="match status" value="1"/>
</dbReference>
<keyword evidence="1" id="KW-0812">Transmembrane</keyword>
<evidence type="ECO:0000256" key="1">
    <source>
        <dbReference type="SAM" id="Phobius"/>
    </source>
</evidence>
<keyword evidence="1" id="KW-1133">Transmembrane helix</keyword>
<proteinExistence type="predicted"/>
<accession>A0A4Y7RNY9</accession>
<dbReference type="PANTHER" id="PTHR43801:SF1">
    <property type="entry name" value="POLYPRENYL SYNTHETASE"/>
    <property type="match status" value="1"/>
</dbReference>
<feature type="transmembrane region" description="Helical" evidence="1">
    <location>
        <begin position="48"/>
        <end position="77"/>
    </location>
</feature>